<gene>
    <name evidence="1" type="ORF">QBC37DRAFT_398187</name>
</gene>
<evidence type="ECO:0000313" key="1">
    <source>
        <dbReference type="EMBL" id="KAK4215955.1"/>
    </source>
</evidence>
<accession>A0AAN6YC97</accession>
<organism evidence="1 2">
    <name type="scientific">Rhypophila decipiens</name>
    <dbReference type="NCBI Taxonomy" id="261697"/>
    <lineage>
        <taxon>Eukaryota</taxon>
        <taxon>Fungi</taxon>
        <taxon>Dikarya</taxon>
        <taxon>Ascomycota</taxon>
        <taxon>Pezizomycotina</taxon>
        <taxon>Sordariomycetes</taxon>
        <taxon>Sordariomycetidae</taxon>
        <taxon>Sordariales</taxon>
        <taxon>Naviculisporaceae</taxon>
        <taxon>Rhypophila</taxon>
    </lineage>
</organism>
<protein>
    <submittedName>
        <fullName evidence="1">Uncharacterized protein</fullName>
    </submittedName>
</protein>
<proteinExistence type="predicted"/>
<reference evidence="1" key="1">
    <citation type="journal article" date="2023" name="Mol. Phylogenet. Evol.">
        <title>Genome-scale phylogeny and comparative genomics of the fungal order Sordariales.</title>
        <authorList>
            <person name="Hensen N."/>
            <person name="Bonometti L."/>
            <person name="Westerberg I."/>
            <person name="Brannstrom I.O."/>
            <person name="Guillou S."/>
            <person name="Cros-Aarteil S."/>
            <person name="Calhoun S."/>
            <person name="Haridas S."/>
            <person name="Kuo A."/>
            <person name="Mondo S."/>
            <person name="Pangilinan J."/>
            <person name="Riley R."/>
            <person name="LaButti K."/>
            <person name="Andreopoulos B."/>
            <person name="Lipzen A."/>
            <person name="Chen C."/>
            <person name="Yan M."/>
            <person name="Daum C."/>
            <person name="Ng V."/>
            <person name="Clum A."/>
            <person name="Steindorff A."/>
            <person name="Ohm R.A."/>
            <person name="Martin F."/>
            <person name="Silar P."/>
            <person name="Natvig D.O."/>
            <person name="Lalanne C."/>
            <person name="Gautier V."/>
            <person name="Ament-Velasquez S.L."/>
            <person name="Kruys A."/>
            <person name="Hutchinson M.I."/>
            <person name="Powell A.J."/>
            <person name="Barry K."/>
            <person name="Miller A.N."/>
            <person name="Grigoriev I.V."/>
            <person name="Debuchy R."/>
            <person name="Gladieux P."/>
            <person name="Hiltunen Thoren M."/>
            <person name="Johannesson H."/>
        </authorList>
    </citation>
    <scope>NUCLEOTIDE SEQUENCE</scope>
    <source>
        <strain evidence="1">PSN293</strain>
    </source>
</reference>
<keyword evidence="2" id="KW-1185">Reference proteome</keyword>
<comment type="caution">
    <text evidence="1">The sequence shown here is derived from an EMBL/GenBank/DDBJ whole genome shotgun (WGS) entry which is preliminary data.</text>
</comment>
<name>A0AAN6YC97_9PEZI</name>
<evidence type="ECO:0000313" key="2">
    <source>
        <dbReference type="Proteomes" id="UP001301769"/>
    </source>
</evidence>
<reference evidence="1" key="2">
    <citation type="submission" date="2023-05" db="EMBL/GenBank/DDBJ databases">
        <authorList>
            <consortium name="Lawrence Berkeley National Laboratory"/>
            <person name="Steindorff A."/>
            <person name="Hensen N."/>
            <person name="Bonometti L."/>
            <person name="Westerberg I."/>
            <person name="Brannstrom I.O."/>
            <person name="Guillou S."/>
            <person name="Cros-Aarteil S."/>
            <person name="Calhoun S."/>
            <person name="Haridas S."/>
            <person name="Kuo A."/>
            <person name="Mondo S."/>
            <person name="Pangilinan J."/>
            <person name="Riley R."/>
            <person name="Labutti K."/>
            <person name="Andreopoulos B."/>
            <person name="Lipzen A."/>
            <person name="Chen C."/>
            <person name="Yanf M."/>
            <person name="Daum C."/>
            <person name="Ng V."/>
            <person name="Clum A."/>
            <person name="Ohm R."/>
            <person name="Martin F."/>
            <person name="Silar P."/>
            <person name="Natvig D."/>
            <person name="Lalanne C."/>
            <person name="Gautier V."/>
            <person name="Ament-Velasquez S.L."/>
            <person name="Kruys A."/>
            <person name="Hutchinson M.I."/>
            <person name="Powell A.J."/>
            <person name="Barry K."/>
            <person name="Miller A.N."/>
            <person name="Grigoriev I.V."/>
            <person name="Debuchy R."/>
            <person name="Gladieux P."/>
            <person name="Thoren M.H."/>
            <person name="Johannesson H."/>
        </authorList>
    </citation>
    <scope>NUCLEOTIDE SEQUENCE</scope>
    <source>
        <strain evidence="1">PSN293</strain>
    </source>
</reference>
<dbReference type="AlphaFoldDB" id="A0AAN6YC97"/>
<dbReference type="EMBL" id="MU858074">
    <property type="protein sequence ID" value="KAK4215955.1"/>
    <property type="molecule type" value="Genomic_DNA"/>
</dbReference>
<sequence length="199" mass="21829">MSPPLTKRDPMGFPFRLERTEQALYKCTSRTRQANQKHLLLRPYGYHVHTSPPKSTSRLAQTCCSTQAYPKLPQCTTVVRRGNPPSFSSIQRQFGGIFTRRLFGRSIPGPRLELSAPRPPGLAVRRPPSISASNSTAGPCYGIFAPALLISSKALPPQFTAHIALLTQPTAGQIFNNRSLDRSKGFHSSPMLATSCQAP</sequence>
<dbReference type="Proteomes" id="UP001301769">
    <property type="component" value="Unassembled WGS sequence"/>
</dbReference>